<keyword evidence="1 5" id="KW-1003">Cell membrane</keyword>
<keyword evidence="2 5" id="KW-0812">Transmembrane</keyword>
<name>A0A1M6SQK2_9FIRM</name>
<dbReference type="AlphaFoldDB" id="A0A1M6SQK2"/>
<dbReference type="PANTHER" id="PTHR36116:SF1">
    <property type="entry name" value="UPF0060 MEMBRANE PROTEIN YNFA"/>
    <property type="match status" value="1"/>
</dbReference>
<keyword evidence="4 5" id="KW-0472">Membrane</keyword>
<proteinExistence type="inferred from homology"/>
<sequence>MVLRSTVLFLLAGLAEIAGGYFIWIWLRNDVSVGWGLFGGVVLVLYGIIPCFQQFPSFGRIYAAYGGVFVVMSIIWGWWIDGIKPDIFDWLGTFIVLIGTTIVLWAPRKNIELKE</sequence>
<evidence type="ECO:0000256" key="4">
    <source>
        <dbReference type="ARBA" id="ARBA00023136"/>
    </source>
</evidence>
<evidence type="ECO:0000256" key="2">
    <source>
        <dbReference type="ARBA" id="ARBA00022692"/>
    </source>
</evidence>
<accession>A0A1M6SQK2</accession>
<keyword evidence="3 5" id="KW-1133">Transmembrane helix</keyword>
<gene>
    <name evidence="6" type="ORF">SAMN02745123_01958</name>
</gene>
<feature type="transmembrane region" description="Helical" evidence="5">
    <location>
        <begin position="87"/>
        <end position="106"/>
    </location>
</feature>
<protein>
    <submittedName>
        <fullName evidence="6">Small multidrug resistance family-3 protein</fullName>
    </submittedName>
</protein>
<evidence type="ECO:0000256" key="5">
    <source>
        <dbReference type="HAMAP-Rule" id="MF_00010"/>
    </source>
</evidence>
<dbReference type="Pfam" id="PF02694">
    <property type="entry name" value="UPF0060"/>
    <property type="match status" value="1"/>
</dbReference>
<dbReference type="STRING" id="1121421.SAMN02745123_01958"/>
<evidence type="ECO:0000313" key="7">
    <source>
        <dbReference type="Proteomes" id="UP000183997"/>
    </source>
</evidence>
<organism evidence="6 7">
    <name type="scientific">Desulforamulus aeronauticus DSM 10349</name>
    <dbReference type="NCBI Taxonomy" id="1121421"/>
    <lineage>
        <taxon>Bacteria</taxon>
        <taxon>Bacillati</taxon>
        <taxon>Bacillota</taxon>
        <taxon>Clostridia</taxon>
        <taxon>Eubacteriales</taxon>
        <taxon>Peptococcaceae</taxon>
        <taxon>Desulforamulus</taxon>
    </lineage>
</organism>
<dbReference type="SUPFAM" id="SSF103481">
    <property type="entry name" value="Multidrug resistance efflux transporter EmrE"/>
    <property type="match status" value="1"/>
</dbReference>
<dbReference type="InterPro" id="IPR037185">
    <property type="entry name" value="EmrE-like"/>
</dbReference>
<dbReference type="NCBIfam" id="NF002586">
    <property type="entry name" value="PRK02237.1"/>
    <property type="match status" value="1"/>
</dbReference>
<keyword evidence="7" id="KW-1185">Reference proteome</keyword>
<feature type="transmembrane region" description="Helical" evidence="5">
    <location>
        <begin position="61"/>
        <end position="81"/>
    </location>
</feature>
<evidence type="ECO:0000313" key="6">
    <source>
        <dbReference type="EMBL" id="SHK46917.1"/>
    </source>
</evidence>
<dbReference type="EMBL" id="FRAR01000014">
    <property type="protein sequence ID" value="SHK46917.1"/>
    <property type="molecule type" value="Genomic_DNA"/>
</dbReference>
<comment type="similarity">
    <text evidence="5">Belongs to the UPF0060 family.</text>
</comment>
<dbReference type="RefSeq" id="WP_072913681.1">
    <property type="nucleotide sequence ID" value="NZ_FRAR01000014.1"/>
</dbReference>
<dbReference type="GO" id="GO:0005886">
    <property type="term" value="C:plasma membrane"/>
    <property type="evidence" value="ECO:0007669"/>
    <property type="project" value="UniProtKB-SubCell"/>
</dbReference>
<dbReference type="PANTHER" id="PTHR36116">
    <property type="entry name" value="UPF0060 MEMBRANE PROTEIN YNFA"/>
    <property type="match status" value="1"/>
</dbReference>
<feature type="transmembrane region" description="Helical" evidence="5">
    <location>
        <begin position="33"/>
        <end position="49"/>
    </location>
</feature>
<evidence type="ECO:0000256" key="3">
    <source>
        <dbReference type="ARBA" id="ARBA00022989"/>
    </source>
</evidence>
<evidence type="ECO:0000256" key="1">
    <source>
        <dbReference type="ARBA" id="ARBA00022475"/>
    </source>
</evidence>
<dbReference type="InterPro" id="IPR003844">
    <property type="entry name" value="UPF0060"/>
</dbReference>
<comment type="subcellular location">
    <subcellularLocation>
        <location evidence="5">Cell membrane</location>
        <topology evidence="5">Multi-pass membrane protein</topology>
    </subcellularLocation>
</comment>
<reference evidence="7" key="1">
    <citation type="submission" date="2016-11" db="EMBL/GenBank/DDBJ databases">
        <authorList>
            <person name="Varghese N."/>
            <person name="Submissions S."/>
        </authorList>
    </citation>
    <scope>NUCLEOTIDE SEQUENCE [LARGE SCALE GENOMIC DNA]</scope>
    <source>
        <strain evidence="7">DSM 10349</strain>
    </source>
</reference>
<dbReference type="Proteomes" id="UP000183997">
    <property type="component" value="Unassembled WGS sequence"/>
</dbReference>
<dbReference type="HAMAP" id="MF_00010">
    <property type="entry name" value="UPF0060"/>
    <property type="match status" value="1"/>
</dbReference>
<feature type="transmembrane region" description="Helical" evidence="5">
    <location>
        <begin position="7"/>
        <end position="27"/>
    </location>
</feature>
<dbReference type="OrthoDB" id="123240at2"/>